<evidence type="ECO:0000256" key="3">
    <source>
        <dbReference type="ARBA" id="ARBA00022723"/>
    </source>
</evidence>
<dbReference type="InterPro" id="IPR043461">
    <property type="entry name" value="LpxH-like"/>
</dbReference>
<organism evidence="7 8">
    <name type="scientific">Bradyrhizobium uaiense</name>
    <dbReference type="NCBI Taxonomy" id="2594946"/>
    <lineage>
        <taxon>Bacteria</taxon>
        <taxon>Pseudomonadati</taxon>
        <taxon>Pseudomonadota</taxon>
        <taxon>Alphaproteobacteria</taxon>
        <taxon>Hyphomicrobiales</taxon>
        <taxon>Nitrobacteraceae</taxon>
        <taxon>Bradyrhizobium</taxon>
    </lineage>
</organism>
<feature type="domain" description="Calcineurin-like phosphoesterase" evidence="6">
    <location>
        <begin position="32"/>
        <end position="231"/>
    </location>
</feature>
<gene>
    <name evidence="7" type="ORF">FNJ47_23915</name>
</gene>
<dbReference type="Pfam" id="PF00149">
    <property type="entry name" value="Metallophos"/>
    <property type="match status" value="1"/>
</dbReference>
<sequence>MALAFRRDAQDPVCGDRTSVARISARLPVKIRSLFISDVHLGTRGCQAERLIDFLRHYDAETLFLVGDIVDGWRLRSSWYWPTAHNAVARELIAFAQRGRRLVYIPGNHDECLRDYAGAAFGAVEIVDRAIHRGLDGRDYLVVHGDHFDVVVRHARWLALLGDFGYRAALASNVWLNWIRRRFGFGYWSFSSWAKLRVKNAVNHIGRFEEVLSSEARRRNVQGVICGHIHHAAMHDDFGVRYINTGDWVESCTGVIERYDGHFEIVRWTDAQVELDAASFVPLAEAVA</sequence>
<dbReference type="PANTHER" id="PTHR34990:SF2">
    <property type="entry name" value="BLL8164 PROTEIN"/>
    <property type="match status" value="1"/>
</dbReference>
<reference evidence="7 8" key="1">
    <citation type="journal article" date="2020" name="Arch. Microbiol.">
        <title>Bradyrhizobium uaiense sp. nov., a new highly efficient cowpea symbiont.</title>
        <authorList>
            <person name="Cabral Michel D."/>
            <person name="Azarias Guimaraes A."/>
            <person name="Martins da Costa E."/>
            <person name="Soares de Carvalho T."/>
            <person name="Balsanelli E."/>
            <person name="Willems A."/>
            <person name="Maltempi de Souza E."/>
            <person name="de Souza Moreira F.M."/>
        </authorList>
    </citation>
    <scope>NUCLEOTIDE SEQUENCE [LARGE SCALE GENOMIC DNA]</scope>
    <source>
        <strain evidence="7 8">UFLA 03-164</strain>
    </source>
</reference>
<evidence type="ECO:0000259" key="6">
    <source>
        <dbReference type="Pfam" id="PF00149"/>
    </source>
</evidence>
<evidence type="ECO:0000256" key="4">
    <source>
        <dbReference type="ARBA" id="ARBA00023136"/>
    </source>
</evidence>
<keyword evidence="2" id="KW-0997">Cell inner membrane</keyword>
<comment type="caution">
    <text evidence="7">The sequence shown here is derived from an EMBL/GenBank/DDBJ whole genome shotgun (WGS) entry which is preliminary data.</text>
</comment>
<keyword evidence="5" id="KW-0464">Manganese</keyword>
<dbReference type="Proteomes" id="UP000468531">
    <property type="component" value="Unassembled WGS sequence"/>
</dbReference>
<dbReference type="CDD" id="cd07398">
    <property type="entry name" value="MPP_YbbF-LpxH"/>
    <property type="match status" value="1"/>
</dbReference>
<dbReference type="GO" id="GO:0009245">
    <property type="term" value="P:lipid A biosynthetic process"/>
    <property type="evidence" value="ECO:0007669"/>
    <property type="project" value="TreeGrafter"/>
</dbReference>
<dbReference type="FunFam" id="3.60.21.10:FF:000029">
    <property type="entry name" value="UDP-2,3-diacylglucosamine hydrolase"/>
    <property type="match status" value="1"/>
</dbReference>
<protein>
    <submittedName>
        <fullName evidence="7">UDP-2,3-diacylglucosamine diphosphatase</fullName>
    </submittedName>
</protein>
<dbReference type="InterPro" id="IPR004843">
    <property type="entry name" value="Calcineurin-like_PHP"/>
</dbReference>
<dbReference type="EMBL" id="VKHP01000105">
    <property type="protein sequence ID" value="NEU98790.1"/>
    <property type="molecule type" value="Genomic_DNA"/>
</dbReference>
<dbReference type="AlphaFoldDB" id="A0A6P1BME3"/>
<evidence type="ECO:0000256" key="5">
    <source>
        <dbReference type="ARBA" id="ARBA00023211"/>
    </source>
</evidence>
<evidence type="ECO:0000256" key="1">
    <source>
        <dbReference type="ARBA" id="ARBA00022475"/>
    </source>
</evidence>
<evidence type="ECO:0000256" key="2">
    <source>
        <dbReference type="ARBA" id="ARBA00022519"/>
    </source>
</evidence>
<dbReference type="InterPro" id="IPR029052">
    <property type="entry name" value="Metallo-depent_PP-like"/>
</dbReference>
<dbReference type="SUPFAM" id="SSF56300">
    <property type="entry name" value="Metallo-dependent phosphatases"/>
    <property type="match status" value="1"/>
</dbReference>
<evidence type="ECO:0000313" key="8">
    <source>
        <dbReference type="Proteomes" id="UP000468531"/>
    </source>
</evidence>
<dbReference type="Gene3D" id="3.60.21.10">
    <property type="match status" value="1"/>
</dbReference>
<proteinExistence type="predicted"/>
<dbReference type="RefSeq" id="WP_163157464.1">
    <property type="nucleotide sequence ID" value="NZ_VKHP01000105.1"/>
</dbReference>
<keyword evidence="1" id="KW-1003">Cell membrane</keyword>
<name>A0A6P1BME3_9BRAD</name>
<keyword evidence="8" id="KW-1185">Reference proteome</keyword>
<dbReference type="GO" id="GO:0008758">
    <property type="term" value="F:UDP-2,3-diacylglucosamine hydrolase activity"/>
    <property type="evidence" value="ECO:0007669"/>
    <property type="project" value="TreeGrafter"/>
</dbReference>
<dbReference type="PANTHER" id="PTHR34990">
    <property type="entry name" value="UDP-2,3-DIACYLGLUCOSAMINE HYDROLASE-RELATED"/>
    <property type="match status" value="1"/>
</dbReference>
<accession>A0A6P1BME3</accession>
<keyword evidence="3" id="KW-0479">Metal-binding</keyword>
<dbReference type="GO" id="GO:0016020">
    <property type="term" value="C:membrane"/>
    <property type="evidence" value="ECO:0007669"/>
    <property type="project" value="GOC"/>
</dbReference>
<evidence type="ECO:0000313" key="7">
    <source>
        <dbReference type="EMBL" id="NEU98790.1"/>
    </source>
</evidence>
<keyword evidence="4" id="KW-0472">Membrane</keyword>
<dbReference type="GO" id="GO:0046872">
    <property type="term" value="F:metal ion binding"/>
    <property type="evidence" value="ECO:0007669"/>
    <property type="project" value="UniProtKB-KW"/>
</dbReference>